<dbReference type="SUPFAM" id="SSF46689">
    <property type="entry name" value="Homeodomain-like"/>
    <property type="match status" value="1"/>
</dbReference>
<feature type="domain" description="HTH araC/xylS-type" evidence="4">
    <location>
        <begin position="237"/>
        <end position="337"/>
    </location>
</feature>
<evidence type="ECO:0000256" key="3">
    <source>
        <dbReference type="ARBA" id="ARBA00023163"/>
    </source>
</evidence>
<dbReference type="InterPro" id="IPR009057">
    <property type="entry name" value="Homeodomain-like_sf"/>
</dbReference>
<keyword evidence="1" id="KW-0805">Transcription regulation</keyword>
<dbReference type="EMBL" id="MF957200">
    <property type="protein sequence ID" value="AVV48093.1"/>
    <property type="molecule type" value="Genomic_DNA"/>
</dbReference>
<accession>A0A2R4K2H8</accession>
<name>A0A2R4K2H8_9BURK</name>
<dbReference type="InterPro" id="IPR050204">
    <property type="entry name" value="AraC_XylS_family_regulators"/>
</dbReference>
<dbReference type="PANTHER" id="PTHR46796">
    <property type="entry name" value="HTH-TYPE TRANSCRIPTIONAL ACTIVATOR RHAS-RELATED"/>
    <property type="match status" value="1"/>
</dbReference>
<dbReference type="PROSITE" id="PS01124">
    <property type="entry name" value="HTH_ARAC_FAMILY_2"/>
    <property type="match status" value="1"/>
</dbReference>
<gene>
    <name evidence="5" type="primary">hpdJ</name>
</gene>
<evidence type="ECO:0000313" key="5">
    <source>
        <dbReference type="EMBL" id="AVV48093.1"/>
    </source>
</evidence>
<evidence type="ECO:0000256" key="1">
    <source>
        <dbReference type="ARBA" id="ARBA00023015"/>
    </source>
</evidence>
<dbReference type="Pfam" id="PF12833">
    <property type="entry name" value="HTH_18"/>
    <property type="match status" value="1"/>
</dbReference>
<organism evidence="5">
    <name type="scientific">Burkholderia sp. MAK1</name>
    <dbReference type="NCBI Taxonomy" id="1765374"/>
    <lineage>
        <taxon>Bacteria</taxon>
        <taxon>Pseudomonadati</taxon>
        <taxon>Pseudomonadota</taxon>
        <taxon>Betaproteobacteria</taxon>
        <taxon>Burkholderiales</taxon>
        <taxon>Burkholderiaceae</taxon>
        <taxon>Burkholderia</taxon>
    </lineage>
</organism>
<dbReference type="InterPro" id="IPR018060">
    <property type="entry name" value="HTH_AraC"/>
</dbReference>
<sequence>MWHARSLRVARIAQLFVHVDEESHSMSCVYTTKNAPSNEAGAAWREVVASIFFDMELDLLHSEGFDGQAECWDFGDLRLTRFESSAVRYQRLRRHCDGNEPQILVSVPLASTIEFEQLGRQIRCEPGQFLLEHSNAPYEFRYGERSDMWVLKVPEAMLQSRTGSASRFCAMQFSASEGVGKLFRDYLALMAQHAAIADPRFQALMGMQFTDLLGAVLEADPRVMQSSGSAVKSAHLARIEHFVRQNLTDFEMSPERVATACNISVRYLHLLFKESGRTLSSWVRELRLQSAYELLQRGAVGVSVAQTAYQMGFNDHAQFSNAFRKQFGRSPSDVLREARIATSKF</sequence>
<reference evidence="5" key="1">
    <citation type="journal article" date="2018" name="Appl. Environ. Microbiol.">
        <title>Catabolism of 2-hydroxypyridine by Burkholderia sp. MAK1: a five-gene cluster encoded 2-hydroxypyridine 5-monooxygenase HpdABCDE catalyses the first step of biodegradation.</title>
        <authorList>
            <person name="Petkevicius V."/>
            <person name="Vaitekunas J."/>
            <person name="Stankeviciute J."/>
            <person name="Gasparaviciute R."/>
            <person name="Meskys R."/>
        </authorList>
    </citation>
    <scope>NUCLEOTIDE SEQUENCE</scope>
    <source>
        <strain evidence="5">MAK1</strain>
    </source>
</reference>
<dbReference type="AlphaFoldDB" id="A0A2R4K2H8"/>
<keyword evidence="2" id="KW-0238">DNA-binding</keyword>
<dbReference type="Gene3D" id="1.10.10.60">
    <property type="entry name" value="Homeodomain-like"/>
    <property type="match status" value="1"/>
</dbReference>
<keyword evidence="3" id="KW-0804">Transcription</keyword>
<dbReference type="SMART" id="SM00342">
    <property type="entry name" value="HTH_ARAC"/>
    <property type="match status" value="1"/>
</dbReference>
<dbReference type="PANTHER" id="PTHR46796:SF6">
    <property type="entry name" value="ARAC SUBFAMILY"/>
    <property type="match status" value="1"/>
</dbReference>
<dbReference type="GO" id="GO:0043565">
    <property type="term" value="F:sequence-specific DNA binding"/>
    <property type="evidence" value="ECO:0007669"/>
    <property type="project" value="InterPro"/>
</dbReference>
<evidence type="ECO:0000259" key="4">
    <source>
        <dbReference type="PROSITE" id="PS01124"/>
    </source>
</evidence>
<proteinExistence type="predicted"/>
<dbReference type="InterPro" id="IPR035418">
    <property type="entry name" value="AraC-bd_2"/>
</dbReference>
<protein>
    <submittedName>
        <fullName evidence="5">HpdJ</fullName>
    </submittedName>
</protein>
<dbReference type="Pfam" id="PF14525">
    <property type="entry name" value="AraC_binding_2"/>
    <property type="match status" value="1"/>
</dbReference>
<dbReference type="GO" id="GO:0003700">
    <property type="term" value="F:DNA-binding transcription factor activity"/>
    <property type="evidence" value="ECO:0007669"/>
    <property type="project" value="InterPro"/>
</dbReference>
<evidence type="ECO:0000256" key="2">
    <source>
        <dbReference type="ARBA" id="ARBA00023125"/>
    </source>
</evidence>